<organism evidence="1 2">
    <name type="scientific">Roseibium aggregatum</name>
    <dbReference type="NCBI Taxonomy" id="187304"/>
    <lineage>
        <taxon>Bacteria</taxon>
        <taxon>Pseudomonadati</taxon>
        <taxon>Pseudomonadota</taxon>
        <taxon>Alphaproteobacteria</taxon>
        <taxon>Hyphomicrobiales</taxon>
        <taxon>Stappiaceae</taxon>
        <taxon>Roseibium</taxon>
    </lineage>
</organism>
<dbReference type="RefSeq" id="WP_055653717.1">
    <property type="nucleotide sequence ID" value="NZ_CP045627.1"/>
</dbReference>
<protein>
    <submittedName>
        <fullName evidence="1">Uncharacterized protein</fullName>
    </submittedName>
</protein>
<dbReference type="AlphaFoldDB" id="A0A0M6XYJ0"/>
<gene>
    <name evidence="1" type="ORF">LAL4801_00270</name>
</gene>
<accession>A0A0M6XYJ0</accession>
<name>A0A0M6XYJ0_9HYPH</name>
<reference evidence="2" key="1">
    <citation type="submission" date="2015-07" db="EMBL/GenBank/DDBJ databases">
        <authorList>
            <person name="Rodrigo-Torres Lidia"/>
            <person name="Arahal R.David."/>
        </authorList>
    </citation>
    <scope>NUCLEOTIDE SEQUENCE [LARGE SCALE GENOMIC DNA]</scope>
    <source>
        <strain evidence="2">CECT 4801</strain>
    </source>
</reference>
<evidence type="ECO:0000313" key="1">
    <source>
        <dbReference type="EMBL" id="CTQ41850.1"/>
    </source>
</evidence>
<dbReference type="EMBL" id="CXST01000001">
    <property type="protein sequence ID" value="CTQ41850.1"/>
    <property type="molecule type" value="Genomic_DNA"/>
</dbReference>
<keyword evidence="2" id="KW-1185">Reference proteome</keyword>
<dbReference type="STRING" id="187304.B0E33_00315"/>
<dbReference type="KEGG" id="lagg:B0E33_00315"/>
<proteinExistence type="predicted"/>
<dbReference type="Proteomes" id="UP000048926">
    <property type="component" value="Unassembled WGS sequence"/>
</dbReference>
<dbReference type="OrthoDB" id="7679329at2"/>
<sequence length="67" mass="7558">MNPFLPFFSPFAALQRTPSRQSRLKDIDARMASFLREKQTSGAACPKVLDNVKTARSTVQREMVSAR</sequence>
<evidence type="ECO:0000313" key="2">
    <source>
        <dbReference type="Proteomes" id="UP000048926"/>
    </source>
</evidence>